<keyword evidence="10" id="KW-1185">Reference proteome</keyword>
<evidence type="ECO:0000256" key="1">
    <source>
        <dbReference type="ARBA" id="ARBA00006249"/>
    </source>
</evidence>
<evidence type="ECO:0000256" key="4">
    <source>
        <dbReference type="ARBA" id="ARBA00022729"/>
    </source>
</evidence>
<dbReference type="SUPFAM" id="SSF53474">
    <property type="entry name" value="alpha/beta-Hydrolases"/>
    <property type="match status" value="1"/>
</dbReference>
<keyword evidence="3" id="KW-0479">Metal-binding</keyword>
<keyword evidence="2" id="KW-0719">Serine esterase</keyword>
<dbReference type="Pfam" id="PF07519">
    <property type="entry name" value="Tannase"/>
    <property type="match status" value="1"/>
</dbReference>
<dbReference type="AlphaFoldDB" id="A0A8H7TK37"/>
<feature type="signal peptide" evidence="8">
    <location>
        <begin position="1"/>
        <end position="22"/>
    </location>
</feature>
<organism evidence="9 10">
    <name type="scientific">Cadophora malorum</name>
    <dbReference type="NCBI Taxonomy" id="108018"/>
    <lineage>
        <taxon>Eukaryota</taxon>
        <taxon>Fungi</taxon>
        <taxon>Dikarya</taxon>
        <taxon>Ascomycota</taxon>
        <taxon>Pezizomycotina</taxon>
        <taxon>Leotiomycetes</taxon>
        <taxon>Helotiales</taxon>
        <taxon>Ploettnerulaceae</taxon>
        <taxon>Cadophora</taxon>
    </lineage>
</organism>
<sequence>MKGLSFISAFFGPALLKSQANAVNVTRPCTASTFSDVSLRGGEILQVSTAVISNYSAPLTAQSLNQYPEAVVGLNACEANITYTHPGQNDTITASIWLPLKWNDRMMGIGGGGWMTGYYFALPWPAAKGYVAVMTDGGHVLSESNNWGLKSPGNVDWVLLNDFASIAVDDAATLAKAATKTFYGESPKFAYFNGCSTGGRQGYMLAQRYPQQYDGILATAPGINWDRMILGLLHPQVVMNEKKIYVPLCEIDAFSAVAVAACDGDDGVKDGFILEPSTCKFDPTTVIGQAYNCSTGPSGRLTAEGATIVTAAWSSVKTVDGDLISGRPLSYGPSIGAPLLGVANTACTSTNSSSTTCTAAPLGVSLEWIKYYLAKDEAFDFSTLTRRQYDTLYRQSINQYSSVMGTSDPDLTDFKQGGGKLLTWHGLNDQLLNPKNTIEYWERVKEQDPEIDDYYRLFEAPGTLHCSPGNGWFPGDAMDSLVQWVEEKIAPEQLRAKTVGLEKERTVDLCKWPAKLKFVGGDADFAESYTCV</sequence>
<gene>
    <name evidence="9" type="ORF">IFR04_006490</name>
</gene>
<keyword evidence="5 8" id="KW-0378">Hydrolase</keyword>
<keyword evidence="4 8" id="KW-0732">Signal</keyword>
<keyword evidence="6" id="KW-0106">Calcium</keyword>
<evidence type="ECO:0000256" key="3">
    <source>
        <dbReference type="ARBA" id="ARBA00022723"/>
    </source>
</evidence>
<feature type="chain" id="PRO_5034543657" description="Carboxylic ester hydrolase" evidence="8">
    <location>
        <begin position="23"/>
        <end position="532"/>
    </location>
</feature>
<protein>
    <recommendedName>
        <fullName evidence="8">Carboxylic ester hydrolase</fullName>
        <ecNumber evidence="8">3.1.1.-</ecNumber>
    </recommendedName>
</protein>
<dbReference type="Proteomes" id="UP000664132">
    <property type="component" value="Unassembled WGS sequence"/>
</dbReference>
<name>A0A8H7TK37_9HELO</name>
<evidence type="ECO:0000313" key="9">
    <source>
        <dbReference type="EMBL" id="KAG4420378.1"/>
    </source>
</evidence>
<dbReference type="PANTHER" id="PTHR33938">
    <property type="entry name" value="FERULOYL ESTERASE B-RELATED"/>
    <property type="match status" value="1"/>
</dbReference>
<accession>A0A8H7TK37</accession>
<comment type="caution">
    <text evidence="9">The sequence shown here is derived from an EMBL/GenBank/DDBJ whole genome shotgun (WGS) entry which is preliminary data.</text>
</comment>
<dbReference type="PANTHER" id="PTHR33938:SF8">
    <property type="entry name" value="CARBOXYLIC ESTER HYDROLASE"/>
    <property type="match status" value="1"/>
</dbReference>
<evidence type="ECO:0000256" key="6">
    <source>
        <dbReference type="ARBA" id="ARBA00022837"/>
    </source>
</evidence>
<dbReference type="OrthoDB" id="3039123at2759"/>
<proteinExistence type="inferred from homology"/>
<keyword evidence="7" id="KW-1015">Disulfide bond</keyword>
<comment type="similarity">
    <text evidence="1 8">Belongs to the tannase family.</text>
</comment>
<dbReference type="InterPro" id="IPR011118">
    <property type="entry name" value="Tannase/feruloyl_esterase"/>
</dbReference>
<dbReference type="GO" id="GO:0030600">
    <property type="term" value="F:feruloyl esterase activity"/>
    <property type="evidence" value="ECO:0007669"/>
    <property type="project" value="UniProtKB-ARBA"/>
</dbReference>
<dbReference type="Gene3D" id="3.40.50.1820">
    <property type="entry name" value="alpha/beta hydrolase"/>
    <property type="match status" value="1"/>
</dbReference>
<evidence type="ECO:0000256" key="5">
    <source>
        <dbReference type="ARBA" id="ARBA00022801"/>
    </source>
</evidence>
<dbReference type="InterPro" id="IPR029058">
    <property type="entry name" value="AB_hydrolase_fold"/>
</dbReference>
<evidence type="ECO:0000256" key="2">
    <source>
        <dbReference type="ARBA" id="ARBA00022487"/>
    </source>
</evidence>
<evidence type="ECO:0000256" key="7">
    <source>
        <dbReference type="ARBA" id="ARBA00023157"/>
    </source>
</evidence>
<dbReference type="EC" id="3.1.1.-" evidence="8"/>
<reference evidence="9" key="1">
    <citation type="submission" date="2021-02" db="EMBL/GenBank/DDBJ databases">
        <title>Genome sequence Cadophora malorum strain M34.</title>
        <authorList>
            <person name="Stefanovic E."/>
            <person name="Vu D."/>
            <person name="Scully C."/>
            <person name="Dijksterhuis J."/>
            <person name="Roader J."/>
            <person name="Houbraken J."/>
        </authorList>
    </citation>
    <scope>NUCLEOTIDE SEQUENCE</scope>
    <source>
        <strain evidence="9">M34</strain>
    </source>
</reference>
<evidence type="ECO:0000256" key="8">
    <source>
        <dbReference type="RuleBase" id="RU361238"/>
    </source>
</evidence>
<dbReference type="EMBL" id="JAFJYH010000085">
    <property type="protein sequence ID" value="KAG4420378.1"/>
    <property type="molecule type" value="Genomic_DNA"/>
</dbReference>
<dbReference type="GO" id="GO:0046872">
    <property type="term" value="F:metal ion binding"/>
    <property type="evidence" value="ECO:0007669"/>
    <property type="project" value="UniProtKB-KW"/>
</dbReference>
<evidence type="ECO:0000313" key="10">
    <source>
        <dbReference type="Proteomes" id="UP000664132"/>
    </source>
</evidence>